<comment type="caution">
    <text evidence="5">The sequence shown here is derived from an EMBL/GenBank/DDBJ whole genome shotgun (WGS) entry which is preliminary data.</text>
</comment>
<dbReference type="SUPFAM" id="SSF64288">
    <property type="entry name" value="Chorismate lyase-like"/>
    <property type="match status" value="1"/>
</dbReference>
<name>A0A926I2S0_9FIRM</name>
<gene>
    <name evidence="5" type="ORF">H8730_12565</name>
</gene>
<dbReference type="PROSITE" id="PS50949">
    <property type="entry name" value="HTH_GNTR"/>
    <property type="match status" value="1"/>
</dbReference>
<dbReference type="InterPro" id="IPR036390">
    <property type="entry name" value="WH_DNA-bd_sf"/>
</dbReference>
<dbReference type="PRINTS" id="PR00035">
    <property type="entry name" value="HTHGNTR"/>
</dbReference>
<dbReference type="AlphaFoldDB" id="A0A926I2S0"/>
<dbReference type="SMART" id="SM00866">
    <property type="entry name" value="UTRA"/>
    <property type="match status" value="1"/>
</dbReference>
<dbReference type="Gene3D" id="1.10.10.10">
    <property type="entry name" value="Winged helix-like DNA-binding domain superfamily/Winged helix DNA-binding domain"/>
    <property type="match status" value="1"/>
</dbReference>
<keyword evidence="3" id="KW-0804">Transcription</keyword>
<dbReference type="InterPro" id="IPR036388">
    <property type="entry name" value="WH-like_DNA-bd_sf"/>
</dbReference>
<dbReference type="FunFam" id="1.10.10.10:FF:000079">
    <property type="entry name" value="GntR family transcriptional regulator"/>
    <property type="match status" value="1"/>
</dbReference>
<proteinExistence type="predicted"/>
<dbReference type="CDD" id="cd07377">
    <property type="entry name" value="WHTH_GntR"/>
    <property type="match status" value="1"/>
</dbReference>
<dbReference type="SMART" id="SM00345">
    <property type="entry name" value="HTH_GNTR"/>
    <property type="match status" value="1"/>
</dbReference>
<evidence type="ECO:0000313" key="6">
    <source>
        <dbReference type="Proteomes" id="UP000657006"/>
    </source>
</evidence>
<dbReference type="EMBL" id="JACRSQ010000020">
    <property type="protein sequence ID" value="MBC8544371.1"/>
    <property type="molecule type" value="Genomic_DNA"/>
</dbReference>
<dbReference type="GO" id="GO:0003700">
    <property type="term" value="F:DNA-binding transcription factor activity"/>
    <property type="evidence" value="ECO:0007669"/>
    <property type="project" value="InterPro"/>
</dbReference>
<keyword evidence="1" id="KW-0805">Transcription regulation</keyword>
<dbReference type="InterPro" id="IPR011663">
    <property type="entry name" value="UTRA"/>
</dbReference>
<evidence type="ECO:0000259" key="4">
    <source>
        <dbReference type="PROSITE" id="PS50949"/>
    </source>
</evidence>
<dbReference type="Pfam" id="PF00392">
    <property type="entry name" value="GntR"/>
    <property type="match status" value="1"/>
</dbReference>
<dbReference type="InterPro" id="IPR028978">
    <property type="entry name" value="Chorismate_lyase_/UTRA_dom_sf"/>
</dbReference>
<sequence length="244" mass="28393">MERKSGEGPIYLKIKEDILQKIEAGEYKKSSRIEPERQLSLQYGVSRMTLRQAIEELVGEGYLYKVQGRGTFVSTPAFQQKNLKSFTDTLRESGHEAKTKVLEVERVHQMSRLCQLLEVPVSMPLVKIKRLRFADEIPTALETVYLPAMYAPGIETEDLSGSLYNLLETQYQSTVETVRCDMEACISDQMQMRIFELEKPEALLRVEGISIGAGERKLFYEISYYRSQVYRYRVDLYRRDFELR</sequence>
<reference evidence="5" key="1">
    <citation type="submission" date="2020-08" db="EMBL/GenBank/DDBJ databases">
        <title>Genome public.</title>
        <authorList>
            <person name="Liu C."/>
            <person name="Sun Q."/>
        </authorList>
    </citation>
    <scope>NUCLEOTIDE SEQUENCE</scope>
    <source>
        <strain evidence="5">NSJ-32</strain>
    </source>
</reference>
<dbReference type="SUPFAM" id="SSF46785">
    <property type="entry name" value="Winged helix' DNA-binding domain"/>
    <property type="match status" value="1"/>
</dbReference>
<evidence type="ECO:0000313" key="5">
    <source>
        <dbReference type="EMBL" id="MBC8544371.1"/>
    </source>
</evidence>
<dbReference type="InterPro" id="IPR000524">
    <property type="entry name" value="Tscrpt_reg_HTH_GntR"/>
</dbReference>
<organism evidence="5 6">
    <name type="scientific">Bianquea renquensis</name>
    <dbReference type="NCBI Taxonomy" id="2763661"/>
    <lineage>
        <taxon>Bacteria</taxon>
        <taxon>Bacillati</taxon>
        <taxon>Bacillota</taxon>
        <taxon>Clostridia</taxon>
        <taxon>Eubacteriales</taxon>
        <taxon>Bianqueaceae</taxon>
        <taxon>Bianquea</taxon>
    </lineage>
</organism>
<keyword evidence="6" id="KW-1185">Reference proteome</keyword>
<keyword evidence="2" id="KW-0238">DNA-binding</keyword>
<protein>
    <submittedName>
        <fullName evidence="5">GntR family transcriptional regulator</fullName>
    </submittedName>
</protein>
<dbReference type="GO" id="GO:0045892">
    <property type="term" value="P:negative regulation of DNA-templated transcription"/>
    <property type="evidence" value="ECO:0007669"/>
    <property type="project" value="TreeGrafter"/>
</dbReference>
<dbReference type="PANTHER" id="PTHR44846">
    <property type="entry name" value="MANNOSYL-D-GLYCERATE TRANSPORT/METABOLISM SYSTEM REPRESSOR MNGR-RELATED"/>
    <property type="match status" value="1"/>
</dbReference>
<feature type="domain" description="HTH gntR-type" evidence="4">
    <location>
        <begin position="8"/>
        <end position="76"/>
    </location>
</feature>
<dbReference type="Proteomes" id="UP000657006">
    <property type="component" value="Unassembled WGS sequence"/>
</dbReference>
<dbReference type="GO" id="GO:0003677">
    <property type="term" value="F:DNA binding"/>
    <property type="evidence" value="ECO:0007669"/>
    <property type="project" value="UniProtKB-KW"/>
</dbReference>
<dbReference type="Gene3D" id="3.40.1410.10">
    <property type="entry name" value="Chorismate lyase-like"/>
    <property type="match status" value="1"/>
</dbReference>
<evidence type="ECO:0000256" key="3">
    <source>
        <dbReference type="ARBA" id="ARBA00023163"/>
    </source>
</evidence>
<dbReference type="PANTHER" id="PTHR44846:SF1">
    <property type="entry name" value="MANNOSYL-D-GLYCERATE TRANSPORT_METABOLISM SYSTEM REPRESSOR MNGR-RELATED"/>
    <property type="match status" value="1"/>
</dbReference>
<evidence type="ECO:0000256" key="1">
    <source>
        <dbReference type="ARBA" id="ARBA00023015"/>
    </source>
</evidence>
<evidence type="ECO:0000256" key="2">
    <source>
        <dbReference type="ARBA" id="ARBA00023125"/>
    </source>
</evidence>
<accession>A0A926I2S0</accession>
<dbReference type="InterPro" id="IPR050679">
    <property type="entry name" value="Bact_HTH_transcr_reg"/>
</dbReference>
<dbReference type="RefSeq" id="WP_177716411.1">
    <property type="nucleotide sequence ID" value="NZ_JACRSQ010000020.1"/>
</dbReference>
<dbReference type="Pfam" id="PF07702">
    <property type="entry name" value="UTRA"/>
    <property type="match status" value="1"/>
</dbReference>